<reference evidence="8 10" key="2">
    <citation type="submission" date="2019-04" db="EMBL/GenBank/DDBJ databases">
        <title>Long-read de novo sequencing of Cupriavidus necator H16.</title>
        <authorList>
            <person name="Little G.T."/>
            <person name="Ehsaan M."/>
            <person name="Arenas-Lopez C."/>
            <person name="Jawed K."/>
            <person name="Winzer K."/>
            <person name="Kovacs K."/>
            <person name="Malys N."/>
            <person name="Minton N.P."/>
        </authorList>
    </citation>
    <scope>NUCLEOTIDE SEQUENCE [LARGE SCALE GENOMIC DNA]</scope>
    <source>
        <strain evidence="8 10">H16</strain>
    </source>
</reference>
<dbReference type="PROSITE" id="PS51318">
    <property type="entry name" value="TAT"/>
    <property type="match status" value="1"/>
</dbReference>
<evidence type="ECO:0000313" key="9">
    <source>
        <dbReference type="Proteomes" id="UP000008210"/>
    </source>
</evidence>
<evidence type="ECO:0000259" key="6">
    <source>
        <dbReference type="PROSITE" id="PS51007"/>
    </source>
</evidence>
<keyword evidence="9" id="KW-1185">Reference proteome</keyword>
<dbReference type="Pfam" id="PF13442">
    <property type="entry name" value="Cytochrome_CBB3"/>
    <property type="match status" value="1"/>
</dbReference>
<name>Q0JYW4_CUPNH</name>
<organism evidence="7 9">
    <name type="scientific">Cupriavidus necator (strain ATCC 17699 / DSM 428 / KCTC 22496 / NCIMB 10442 / H16 / Stanier 337)</name>
    <name type="common">Ralstonia eutropha</name>
    <dbReference type="NCBI Taxonomy" id="381666"/>
    <lineage>
        <taxon>Bacteria</taxon>
        <taxon>Pseudomonadati</taxon>
        <taxon>Pseudomonadota</taxon>
        <taxon>Betaproteobacteria</taxon>
        <taxon>Burkholderiales</taxon>
        <taxon>Burkholderiaceae</taxon>
        <taxon>Cupriavidus</taxon>
    </lineage>
</organism>
<dbReference type="GO" id="GO:0020037">
    <property type="term" value="F:heme binding"/>
    <property type="evidence" value="ECO:0007669"/>
    <property type="project" value="InterPro"/>
</dbReference>
<feature type="signal peptide" evidence="5">
    <location>
        <begin position="1"/>
        <end position="28"/>
    </location>
</feature>
<dbReference type="AlphaFoldDB" id="Q0JYW4"/>
<dbReference type="PROSITE" id="PS51007">
    <property type="entry name" value="CYTC"/>
    <property type="match status" value="1"/>
</dbReference>
<evidence type="ECO:0000313" key="8">
    <source>
        <dbReference type="EMBL" id="QCC04839.1"/>
    </source>
</evidence>
<reference evidence="7 9" key="1">
    <citation type="journal article" date="2006" name="Nat. Biotechnol.">
        <title>Genome sequence of the bioplastic-producing 'Knallgas' bacterium Ralstonia eutropha H16.</title>
        <authorList>
            <person name="Pohlmann A."/>
            <person name="Fricke W.F."/>
            <person name="Reinecke F."/>
            <person name="Kusian B."/>
            <person name="Liesegang H."/>
            <person name="Cramm R."/>
            <person name="Eitinger T."/>
            <person name="Ewering C."/>
            <person name="Potter M."/>
            <person name="Schwartz E."/>
            <person name="Strittmatter A."/>
            <person name="Voss I."/>
            <person name="Gottschalk G."/>
            <person name="Steinbuechel A."/>
            <person name="Friedrich B."/>
            <person name="Bowien B."/>
        </authorList>
    </citation>
    <scope>NUCLEOTIDE SEQUENCE [LARGE SCALE GENOMIC DNA]</scope>
    <source>
        <strain evidence="9">ATCC 17699 / DSM 428 / KCTC 22496 / NCIMB 10442 / H16 / Stanier 337</strain>
        <strain evidence="7">H16</strain>
    </source>
</reference>
<dbReference type="EMBL" id="CP039288">
    <property type="protein sequence ID" value="QCC04839.1"/>
    <property type="molecule type" value="Genomic_DNA"/>
</dbReference>
<dbReference type="EMBL" id="AM260480">
    <property type="protein sequence ID" value="CAJ97060.1"/>
    <property type="molecule type" value="Genomic_DNA"/>
</dbReference>
<dbReference type="STRING" id="381666.H16_B2278"/>
<dbReference type="KEGG" id="reh:H16_B2278"/>
<feature type="chain" id="PRO_5004174285" evidence="5">
    <location>
        <begin position="29"/>
        <end position="120"/>
    </location>
</feature>
<dbReference type="GO" id="GO:0046872">
    <property type="term" value="F:metal ion binding"/>
    <property type="evidence" value="ECO:0007669"/>
    <property type="project" value="UniProtKB-KW"/>
</dbReference>
<dbReference type="InterPro" id="IPR036909">
    <property type="entry name" value="Cyt_c-like_dom_sf"/>
</dbReference>
<dbReference type="OrthoDB" id="8689082at2"/>
<dbReference type="Proteomes" id="UP000296079">
    <property type="component" value="Chromosome 2"/>
</dbReference>
<keyword evidence="3 4" id="KW-0408">Iron</keyword>
<dbReference type="Proteomes" id="UP000008210">
    <property type="component" value="Chromosome 2"/>
</dbReference>
<dbReference type="Gene3D" id="1.10.760.10">
    <property type="entry name" value="Cytochrome c-like domain"/>
    <property type="match status" value="1"/>
</dbReference>
<evidence type="ECO:0000256" key="1">
    <source>
        <dbReference type="ARBA" id="ARBA00022617"/>
    </source>
</evidence>
<evidence type="ECO:0000313" key="10">
    <source>
        <dbReference type="Proteomes" id="UP000296079"/>
    </source>
</evidence>
<keyword evidence="1 4" id="KW-0349">Heme</keyword>
<protein>
    <submittedName>
        <fullName evidence="7 8">Cytochrome c</fullName>
    </submittedName>
</protein>
<keyword evidence="2 4" id="KW-0479">Metal-binding</keyword>
<dbReference type="SUPFAM" id="SSF46626">
    <property type="entry name" value="Cytochrome c"/>
    <property type="match status" value="1"/>
</dbReference>
<evidence type="ECO:0000256" key="5">
    <source>
        <dbReference type="SAM" id="SignalP"/>
    </source>
</evidence>
<keyword evidence="5" id="KW-0732">Signal</keyword>
<dbReference type="InterPro" id="IPR006311">
    <property type="entry name" value="TAT_signal"/>
</dbReference>
<dbReference type="GO" id="GO:0009055">
    <property type="term" value="F:electron transfer activity"/>
    <property type="evidence" value="ECO:0007669"/>
    <property type="project" value="InterPro"/>
</dbReference>
<gene>
    <name evidence="7" type="primary">nirC</name>
    <name evidence="7" type="ordered locus">H16_B2278</name>
    <name evidence="8" type="ORF">E6A55_30680</name>
</gene>
<evidence type="ECO:0000256" key="3">
    <source>
        <dbReference type="ARBA" id="ARBA00023004"/>
    </source>
</evidence>
<dbReference type="HOGENOM" id="CLU_159748_0_0_4"/>
<evidence type="ECO:0000313" key="7">
    <source>
        <dbReference type="EMBL" id="CAJ97060.1"/>
    </source>
</evidence>
<accession>Q0JYW4</accession>
<proteinExistence type="predicted"/>
<dbReference type="InterPro" id="IPR009056">
    <property type="entry name" value="Cyt_c-like_dom"/>
</dbReference>
<evidence type="ECO:0000256" key="2">
    <source>
        <dbReference type="ARBA" id="ARBA00022723"/>
    </source>
</evidence>
<evidence type="ECO:0000256" key="4">
    <source>
        <dbReference type="PROSITE-ProRule" id="PRU00433"/>
    </source>
</evidence>
<feature type="domain" description="Cytochrome c" evidence="6">
    <location>
        <begin position="30"/>
        <end position="111"/>
    </location>
</feature>
<dbReference type="eggNOG" id="COG2010">
    <property type="taxonomic scope" value="Bacteria"/>
</dbReference>
<dbReference type="RefSeq" id="WP_010810858.1">
    <property type="nucleotide sequence ID" value="NC_008314.1"/>
</dbReference>
<sequence>MRNHIAWRRAALAGLAAALLGAAPGAAAQPTAARQAQLAHWLRDDCGACHGMTLGGGLGPPLTREALSGKPPEGLVATVLYGRPGTAMPPWQPFMTQDEAQWLIDRLQAGKPPAASPQGN</sequence>